<dbReference type="SUPFAM" id="SSF46689">
    <property type="entry name" value="Homeodomain-like"/>
    <property type="match status" value="1"/>
</dbReference>
<dbReference type="NCBIfam" id="NF047595">
    <property type="entry name" value="IS66_ISRel24_TnpA"/>
    <property type="match status" value="1"/>
</dbReference>
<proteinExistence type="predicted"/>
<comment type="caution">
    <text evidence="2">The sequence shown here is derived from an EMBL/GenBank/DDBJ whole genome shotgun (WGS) entry which is preliminary data.</text>
</comment>
<dbReference type="InterPro" id="IPR009057">
    <property type="entry name" value="Homeodomain-like_sf"/>
</dbReference>
<dbReference type="Proteomes" id="UP001606301">
    <property type="component" value="Unassembled WGS sequence"/>
</dbReference>
<evidence type="ECO:0000256" key="1">
    <source>
        <dbReference type="SAM" id="MobiDB-lite"/>
    </source>
</evidence>
<protein>
    <submittedName>
        <fullName evidence="2">IS66-like element accessory protein TnpA</fullName>
    </submittedName>
</protein>
<organism evidence="2 3">
    <name type="scientific">Pelomonas margarita</name>
    <dbReference type="NCBI Taxonomy" id="3299031"/>
    <lineage>
        <taxon>Bacteria</taxon>
        <taxon>Pseudomonadati</taxon>
        <taxon>Pseudomonadota</taxon>
        <taxon>Betaproteobacteria</taxon>
        <taxon>Burkholderiales</taxon>
        <taxon>Sphaerotilaceae</taxon>
        <taxon>Roseateles</taxon>
    </lineage>
</organism>
<dbReference type="InterPro" id="IPR002514">
    <property type="entry name" value="Transposase_8"/>
</dbReference>
<reference evidence="2 3" key="1">
    <citation type="submission" date="2024-08" db="EMBL/GenBank/DDBJ databases">
        <authorList>
            <person name="Lu H."/>
        </authorList>
    </citation>
    <scope>NUCLEOTIDE SEQUENCE [LARGE SCALE GENOMIC DNA]</scope>
    <source>
        <strain evidence="2 3">LKC17W</strain>
    </source>
</reference>
<sequence length="162" mass="17629">MTFPDQPAGARRRRRLHSDEFKAGAVATCMQPGMSMAAVAMAHGVNANLLRRWVREAEMKTSTDAPSKSLRNVEAPPLKSVFVPVSLPAPAAPKSLPDIRIELQRGATAVTVTWPAGAASECAAWMRELLRRSVSTPCGVSVQSSHLERRRSTRDDGAHQFQ</sequence>
<evidence type="ECO:0000313" key="2">
    <source>
        <dbReference type="EMBL" id="MFG6443459.1"/>
    </source>
</evidence>
<dbReference type="Gene3D" id="1.10.10.60">
    <property type="entry name" value="Homeodomain-like"/>
    <property type="match status" value="1"/>
</dbReference>
<name>A0ABW7FQB1_9BURK</name>
<dbReference type="RefSeq" id="WP_394402115.1">
    <property type="nucleotide sequence ID" value="NZ_JBIGHW010000025.1"/>
</dbReference>
<feature type="compositionally biased region" description="Basic and acidic residues" evidence="1">
    <location>
        <begin position="153"/>
        <end position="162"/>
    </location>
</feature>
<gene>
    <name evidence="2" type="primary">tnpA</name>
    <name evidence="2" type="ORF">ACG0Z3_22455</name>
</gene>
<feature type="region of interest" description="Disordered" evidence="1">
    <location>
        <begin position="141"/>
        <end position="162"/>
    </location>
</feature>
<dbReference type="EMBL" id="JBIGHW010000025">
    <property type="protein sequence ID" value="MFG6443459.1"/>
    <property type="molecule type" value="Genomic_DNA"/>
</dbReference>
<evidence type="ECO:0000313" key="3">
    <source>
        <dbReference type="Proteomes" id="UP001606301"/>
    </source>
</evidence>
<accession>A0ABW7FQB1</accession>
<keyword evidence="3" id="KW-1185">Reference proteome</keyword>
<dbReference type="Pfam" id="PF01527">
    <property type="entry name" value="HTH_Tnp_1"/>
    <property type="match status" value="1"/>
</dbReference>